<evidence type="ECO:0000256" key="1">
    <source>
        <dbReference type="SAM" id="MobiDB-lite"/>
    </source>
</evidence>
<feature type="region of interest" description="Disordered" evidence="1">
    <location>
        <begin position="85"/>
        <end position="115"/>
    </location>
</feature>
<sequence>MKPFDAIRAHWDRALALGLTVVGLLMLVVGYFRISDTPYPAEQLPLLMSAGVGSLFLLGIGATLWLSADLRDEWHKLDELTGTEPVAAAEARGTDAAAQTRADDRSHDGARATAR</sequence>
<name>A0ABN1GR30_9ACTN</name>
<reference evidence="3 4" key="1">
    <citation type="journal article" date="2019" name="Int. J. Syst. Evol. Microbiol.">
        <title>The Global Catalogue of Microorganisms (GCM) 10K type strain sequencing project: providing services to taxonomists for standard genome sequencing and annotation.</title>
        <authorList>
            <consortium name="The Broad Institute Genomics Platform"/>
            <consortium name="The Broad Institute Genome Sequencing Center for Infectious Disease"/>
            <person name="Wu L."/>
            <person name="Ma J."/>
        </authorList>
    </citation>
    <scope>NUCLEOTIDE SEQUENCE [LARGE SCALE GENOMIC DNA]</scope>
    <source>
        <strain evidence="3 4">JCM 10671</strain>
    </source>
</reference>
<dbReference type="RefSeq" id="WP_344603982.1">
    <property type="nucleotide sequence ID" value="NZ_BAAAHE010000014.1"/>
</dbReference>
<feature type="compositionally biased region" description="Basic and acidic residues" evidence="1">
    <location>
        <begin position="101"/>
        <end position="115"/>
    </location>
</feature>
<keyword evidence="4" id="KW-1185">Reference proteome</keyword>
<gene>
    <name evidence="3" type="ORF">GCM10009547_18920</name>
</gene>
<feature type="compositionally biased region" description="Low complexity" evidence="1">
    <location>
        <begin position="87"/>
        <end position="100"/>
    </location>
</feature>
<dbReference type="Proteomes" id="UP001500957">
    <property type="component" value="Unassembled WGS sequence"/>
</dbReference>
<proteinExistence type="predicted"/>
<evidence type="ECO:0000256" key="2">
    <source>
        <dbReference type="SAM" id="Phobius"/>
    </source>
</evidence>
<organism evidence="3 4">
    <name type="scientific">Sporichthya brevicatena</name>
    <dbReference type="NCBI Taxonomy" id="171442"/>
    <lineage>
        <taxon>Bacteria</taxon>
        <taxon>Bacillati</taxon>
        <taxon>Actinomycetota</taxon>
        <taxon>Actinomycetes</taxon>
        <taxon>Sporichthyales</taxon>
        <taxon>Sporichthyaceae</taxon>
        <taxon>Sporichthya</taxon>
    </lineage>
</organism>
<evidence type="ECO:0000313" key="4">
    <source>
        <dbReference type="Proteomes" id="UP001500957"/>
    </source>
</evidence>
<dbReference type="EMBL" id="BAAAHE010000014">
    <property type="protein sequence ID" value="GAA0616985.1"/>
    <property type="molecule type" value="Genomic_DNA"/>
</dbReference>
<feature type="transmembrane region" description="Helical" evidence="2">
    <location>
        <begin position="46"/>
        <end position="66"/>
    </location>
</feature>
<feature type="transmembrane region" description="Helical" evidence="2">
    <location>
        <begin position="14"/>
        <end position="34"/>
    </location>
</feature>
<keyword evidence="2" id="KW-1133">Transmembrane helix</keyword>
<keyword evidence="2" id="KW-0812">Transmembrane</keyword>
<comment type="caution">
    <text evidence="3">The sequence shown here is derived from an EMBL/GenBank/DDBJ whole genome shotgun (WGS) entry which is preliminary data.</text>
</comment>
<protein>
    <submittedName>
        <fullName evidence="3">Uncharacterized protein</fullName>
    </submittedName>
</protein>
<keyword evidence="2" id="KW-0472">Membrane</keyword>
<accession>A0ABN1GR30</accession>
<evidence type="ECO:0000313" key="3">
    <source>
        <dbReference type="EMBL" id="GAA0616985.1"/>
    </source>
</evidence>